<dbReference type="STRING" id="1903181.BTN85_2130"/>
<dbReference type="Proteomes" id="UP000185744">
    <property type="component" value="Unassembled WGS sequence"/>
</dbReference>
<dbReference type="InterPro" id="IPR001959">
    <property type="entry name" value="Transposase"/>
</dbReference>
<gene>
    <name evidence="4" type="ORF">BTN85_2130</name>
</gene>
<evidence type="ECO:0000259" key="3">
    <source>
        <dbReference type="Pfam" id="PF12323"/>
    </source>
</evidence>
<dbReference type="EMBL" id="MSDW01000002">
    <property type="protein sequence ID" value="OKY77479.1"/>
    <property type="molecule type" value="Genomic_DNA"/>
</dbReference>
<dbReference type="Pfam" id="PF12323">
    <property type="entry name" value="HTH_OrfB_IS605"/>
    <property type="match status" value="1"/>
</dbReference>
<evidence type="ECO:0000313" key="5">
    <source>
        <dbReference type="Proteomes" id="UP000185744"/>
    </source>
</evidence>
<feature type="compositionally biased region" description="Basic residues" evidence="1">
    <location>
        <begin position="235"/>
        <end position="248"/>
    </location>
</feature>
<feature type="domain" description="Transposase putative helix-turn-helix" evidence="3">
    <location>
        <begin position="5"/>
        <end position="40"/>
    </location>
</feature>
<comment type="caution">
    <text evidence="4">The sequence shown here is derived from an EMBL/GenBank/DDBJ whole genome shotgun (WGS) entry which is preliminary data.</text>
</comment>
<dbReference type="InParanoid" id="A0A1Q6DSZ1"/>
<keyword evidence="5" id="KW-1185">Reference proteome</keyword>
<dbReference type="InterPro" id="IPR021027">
    <property type="entry name" value="Transposase_put_HTH"/>
</dbReference>
<reference evidence="4" key="1">
    <citation type="submission" date="2016-12" db="EMBL/GenBank/DDBJ databases">
        <title>Discovery of methanogenic haloarchaea.</title>
        <authorList>
            <person name="Sorokin D.Y."/>
            <person name="Makarova K.S."/>
            <person name="Abbas B."/>
            <person name="Ferrer M."/>
            <person name="Golyshin P.N."/>
        </authorList>
    </citation>
    <scope>NUCLEOTIDE SEQUENCE [LARGE SCALE GENOMIC DNA]</scope>
    <source>
        <strain evidence="4">HMET1</strain>
    </source>
</reference>
<evidence type="ECO:0000256" key="1">
    <source>
        <dbReference type="SAM" id="MobiDB-lite"/>
    </source>
</evidence>
<feature type="region of interest" description="Disordered" evidence="1">
    <location>
        <begin position="219"/>
        <end position="248"/>
    </location>
</feature>
<protein>
    <submittedName>
        <fullName evidence="4">IS605 OrfB-like transposable element containing RNAse H-like and Zn finger domain</fullName>
    </submittedName>
</protein>
<evidence type="ECO:0000313" key="4">
    <source>
        <dbReference type="EMBL" id="OKY77479.1"/>
    </source>
</evidence>
<name>A0A1Q6DSZ1_METT1</name>
<accession>A0A1Q6DSZ1</accession>
<evidence type="ECO:0000259" key="2">
    <source>
        <dbReference type="Pfam" id="PF01385"/>
    </source>
</evidence>
<dbReference type="NCBIfam" id="NF040570">
    <property type="entry name" value="guided_TnpB"/>
    <property type="match status" value="1"/>
</dbReference>
<sequence>MSTQSLSYKYDANPTKENKEELKKHFEIHKNIYNKALETLNKSDNWIKKYEMYNNLPKWKKTSNPEFQNVHSKAAQQTVGRIYNAIKSLNTKKEKGEKVGKLRYKNSINSIEYSQSGYKINQEEGYIYLSKIGEIPVNFHRPVPEGGEVKGVIIKEYSCGDWKIILQLEIEKSDKKPITEDSEIIGIDLNVSNFLVDSEGREIQDLKNLLEKKYERIKKEQKKLSRKEKGSNNWKKQKKRGWQKHTRN</sequence>
<feature type="domain" description="Probable transposase IS891/IS1136/IS1341" evidence="2">
    <location>
        <begin position="169"/>
        <end position="240"/>
    </location>
</feature>
<dbReference type="Pfam" id="PF01385">
    <property type="entry name" value="OrfB_IS605"/>
    <property type="match status" value="1"/>
</dbReference>
<dbReference type="AlphaFoldDB" id="A0A1Q6DSZ1"/>
<proteinExistence type="predicted"/>
<organism evidence="4 5">
    <name type="scientific">Methanohalarchaeum thermophilum</name>
    <dbReference type="NCBI Taxonomy" id="1903181"/>
    <lineage>
        <taxon>Archaea</taxon>
        <taxon>Methanobacteriati</taxon>
        <taxon>Methanobacteriota</taxon>
        <taxon>Methanonatronarchaeia</taxon>
        <taxon>Methanonatronarchaeales</taxon>
        <taxon>Methanonatronarchaeaceae</taxon>
        <taxon>Candidatus Methanohalarchaeum</taxon>
    </lineage>
</organism>